<evidence type="ECO:0000256" key="1">
    <source>
        <dbReference type="SAM" id="MobiDB-lite"/>
    </source>
</evidence>
<dbReference type="EMBL" id="JAIWYP010000003">
    <property type="protein sequence ID" value="KAH3849215.1"/>
    <property type="molecule type" value="Genomic_DNA"/>
</dbReference>
<name>A0A9D4KZV6_DREPO</name>
<protein>
    <submittedName>
        <fullName evidence="2">Uncharacterized protein</fullName>
    </submittedName>
</protein>
<accession>A0A9D4KZV6</accession>
<evidence type="ECO:0000313" key="3">
    <source>
        <dbReference type="Proteomes" id="UP000828390"/>
    </source>
</evidence>
<organism evidence="2 3">
    <name type="scientific">Dreissena polymorpha</name>
    <name type="common">Zebra mussel</name>
    <name type="synonym">Mytilus polymorpha</name>
    <dbReference type="NCBI Taxonomy" id="45954"/>
    <lineage>
        <taxon>Eukaryota</taxon>
        <taxon>Metazoa</taxon>
        <taxon>Spiralia</taxon>
        <taxon>Lophotrochozoa</taxon>
        <taxon>Mollusca</taxon>
        <taxon>Bivalvia</taxon>
        <taxon>Autobranchia</taxon>
        <taxon>Heteroconchia</taxon>
        <taxon>Euheterodonta</taxon>
        <taxon>Imparidentia</taxon>
        <taxon>Neoheterodontei</taxon>
        <taxon>Myida</taxon>
        <taxon>Dreissenoidea</taxon>
        <taxon>Dreissenidae</taxon>
        <taxon>Dreissena</taxon>
    </lineage>
</organism>
<gene>
    <name evidence="2" type="ORF">DPMN_091611</name>
</gene>
<keyword evidence="3" id="KW-1185">Reference proteome</keyword>
<dbReference type="AlphaFoldDB" id="A0A9D4KZV6"/>
<feature type="region of interest" description="Disordered" evidence="1">
    <location>
        <begin position="205"/>
        <end position="235"/>
    </location>
</feature>
<feature type="compositionally biased region" description="Basic and acidic residues" evidence="1">
    <location>
        <begin position="218"/>
        <end position="235"/>
    </location>
</feature>
<comment type="caution">
    <text evidence="2">The sequence shown here is derived from an EMBL/GenBank/DDBJ whole genome shotgun (WGS) entry which is preliminary data.</text>
</comment>
<evidence type="ECO:0000313" key="2">
    <source>
        <dbReference type="EMBL" id="KAH3849215.1"/>
    </source>
</evidence>
<sequence>KKRETMKTDDSLYQPLTMISFDESGRSISVCLGTANGGENQTQSHIVNTLGHEQSRSVGGQYCGKTYTNDAAREAALIPQFETLLHSDDIGSYSGSGNQSKPCPDNVAENLLPQTTTDVNQNEYLNKQDALPLLSDFEIGPELHNTENDRHPRRHEPIYCVHESEKINRQAAGGSSPIVHYHKTVINIHRATNIQIGDQNKILEANDSDDECNSNYKESQKHEVTEEEMHQSDNRNGELLNKRELEVGLDKIHDADDDHMNSSLKTVPALDAQLFTDNVCKDEADANRAVRGSSFIDTSVKEDCNLHTEDTTQNCEDGASEQSEHLRRFAIRAEHVNPSSKKHFETITPVQDQSYVCDTGNLNSVVALENIDYGKRLRKFGMLVCVIVLTAGSILL</sequence>
<feature type="non-terminal residue" evidence="2">
    <location>
        <position position="1"/>
    </location>
</feature>
<proteinExistence type="predicted"/>
<reference evidence="2" key="2">
    <citation type="submission" date="2020-11" db="EMBL/GenBank/DDBJ databases">
        <authorList>
            <person name="McCartney M.A."/>
            <person name="Auch B."/>
            <person name="Kono T."/>
            <person name="Mallez S."/>
            <person name="Becker A."/>
            <person name="Gohl D.M."/>
            <person name="Silverstein K.A.T."/>
            <person name="Koren S."/>
            <person name="Bechman K.B."/>
            <person name="Herman A."/>
            <person name="Abrahante J.E."/>
            <person name="Garbe J."/>
        </authorList>
    </citation>
    <scope>NUCLEOTIDE SEQUENCE</scope>
    <source>
        <strain evidence="2">Duluth1</strain>
        <tissue evidence="2">Whole animal</tissue>
    </source>
</reference>
<dbReference type="Proteomes" id="UP000828390">
    <property type="component" value="Unassembled WGS sequence"/>
</dbReference>
<reference evidence="2" key="1">
    <citation type="journal article" date="2019" name="bioRxiv">
        <title>The Genome of the Zebra Mussel, Dreissena polymorpha: A Resource for Invasive Species Research.</title>
        <authorList>
            <person name="McCartney M.A."/>
            <person name="Auch B."/>
            <person name="Kono T."/>
            <person name="Mallez S."/>
            <person name="Zhang Y."/>
            <person name="Obille A."/>
            <person name="Becker A."/>
            <person name="Abrahante J.E."/>
            <person name="Garbe J."/>
            <person name="Badalamenti J.P."/>
            <person name="Herman A."/>
            <person name="Mangelson H."/>
            <person name="Liachko I."/>
            <person name="Sullivan S."/>
            <person name="Sone E.D."/>
            <person name="Koren S."/>
            <person name="Silverstein K.A.T."/>
            <person name="Beckman K.B."/>
            <person name="Gohl D.M."/>
        </authorList>
    </citation>
    <scope>NUCLEOTIDE SEQUENCE</scope>
    <source>
        <strain evidence="2">Duluth1</strain>
        <tissue evidence="2">Whole animal</tissue>
    </source>
</reference>